<evidence type="ECO:0000256" key="1">
    <source>
        <dbReference type="SAM" id="MobiDB-lite"/>
    </source>
</evidence>
<evidence type="ECO:0000313" key="3">
    <source>
        <dbReference type="Proteomes" id="UP001066276"/>
    </source>
</evidence>
<name>A0AAV7UQP2_PLEWA</name>
<dbReference type="Proteomes" id="UP001066276">
    <property type="component" value="Chromosome 3_1"/>
</dbReference>
<sequence>MAAVLQAPRGSWLAPQNSQDPTGDNGVDKELDGEADQLPVHGLKAQRDHKLGRKQKAPNTSKAYIHNYFTRARSGVREATKLMGNQDTQIAPPTPILELDQPTTPTQSEQA</sequence>
<gene>
    <name evidence="2" type="ORF">NDU88_006797</name>
</gene>
<protein>
    <submittedName>
        <fullName evidence="2">Uncharacterized protein</fullName>
    </submittedName>
</protein>
<evidence type="ECO:0000313" key="2">
    <source>
        <dbReference type="EMBL" id="KAJ1190058.1"/>
    </source>
</evidence>
<keyword evidence="3" id="KW-1185">Reference proteome</keyword>
<comment type="caution">
    <text evidence="2">The sequence shown here is derived from an EMBL/GenBank/DDBJ whole genome shotgun (WGS) entry which is preliminary data.</text>
</comment>
<reference evidence="2" key="1">
    <citation type="journal article" date="2022" name="bioRxiv">
        <title>Sequencing and chromosome-scale assembly of the giantPleurodeles waltlgenome.</title>
        <authorList>
            <person name="Brown T."/>
            <person name="Elewa A."/>
            <person name="Iarovenko S."/>
            <person name="Subramanian E."/>
            <person name="Araus A.J."/>
            <person name="Petzold A."/>
            <person name="Susuki M."/>
            <person name="Suzuki K.-i.T."/>
            <person name="Hayashi T."/>
            <person name="Toyoda A."/>
            <person name="Oliveira C."/>
            <person name="Osipova E."/>
            <person name="Leigh N.D."/>
            <person name="Simon A."/>
            <person name="Yun M.H."/>
        </authorList>
    </citation>
    <scope>NUCLEOTIDE SEQUENCE</scope>
    <source>
        <strain evidence="2">20211129_DDA</strain>
        <tissue evidence="2">Liver</tissue>
    </source>
</reference>
<dbReference type="AlphaFoldDB" id="A0AAV7UQP2"/>
<feature type="region of interest" description="Disordered" evidence="1">
    <location>
        <begin position="1"/>
        <end position="62"/>
    </location>
</feature>
<proteinExistence type="predicted"/>
<dbReference type="EMBL" id="JANPWB010000005">
    <property type="protein sequence ID" value="KAJ1190058.1"/>
    <property type="molecule type" value="Genomic_DNA"/>
</dbReference>
<accession>A0AAV7UQP2</accession>
<feature type="region of interest" description="Disordered" evidence="1">
    <location>
        <begin position="85"/>
        <end position="111"/>
    </location>
</feature>
<feature type="compositionally biased region" description="Polar residues" evidence="1">
    <location>
        <begin position="101"/>
        <end position="111"/>
    </location>
</feature>
<organism evidence="2 3">
    <name type="scientific">Pleurodeles waltl</name>
    <name type="common">Iberian ribbed newt</name>
    <dbReference type="NCBI Taxonomy" id="8319"/>
    <lineage>
        <taxon>Eukaryota</taxon>
        <taxon>Metazoa</taxon>
        <taxon>Chordata</taxon>
        <taxon>Craniata</taxon>
        <taxon>Vertebrata</taxon>
        <taxon>Euteleostomi</taxon>
        <taxon>Amphibia</taxon>
        <taxon>Batrachia</taxon>
        <taxon>Caudata</taxon>
        <taxon>Salamandroidea</taxon>
        <taxon>Salamandridae</taxon>
        <taxon>Pleurodelinae</taxon>
        <taxon>Pleurodeles</taxon>
    </lineage>
</organism>